<name>A0AC34FKB9_9BILA</name>
<protein>
    <submittedName>
        <fullName evidence="2">BTB domain-containing protein</fullName>
    </submittedName>
</protein>
<reference evidence="2" key="1">
    <citation type="submission" date="2022-11" db="UniProtKB">
        <authorList>
            <consortium name="WormBaseParasite"/>
        </authorList>
    </citation>
    <scope>IDENTIFICATION</scope>
</reference>
<proteinExistence type="predicted"/>
<sequence>MNQQRLPIQMRFHLTRQQLLNPMNGSIGSPTFYVSRTPNSIEYNVNVFPNGRSPAESGRFLVFLQFKFPENLRIYASYNFNVGGTMQRSFQHSYKSSSSFGGILCPRQLLFYPTPMLVNDRLWIELFGHVIIQRHSSNPRLTSVRTNQNLSSSSLPTSSNSPMIKEDLKERRTPKNGEAPPTPKKEQPVVVKDSAAKTVTNDENETPIDVEVSKEAGESEAIGQDEHNVTEDPSDIHEPPPRSPEPRPNSETTETDSHPNDSSSSATTEEPNRNKRVRTRTSRYVEFVVEEDDVVEEPVSKKSRKRKSMPGQSPNINVNKKMLIEKSKCFAALFEKSSENSLELEGIPDRTLEAAFNFCHGLPLKDMNNRECFSLLFFAETFEIPELKNILEELLLEKIALTNACDIANAAVMSKAEKLKNYCKKYVIENIRNNSTLRNYNILEGLLLEKIALTNACDIANAAIMSKAEKLKNYCKKYVI</sequence>
<dbReference type="WBParaSite" id="ES5_v2.g17529.t1">
    <property type="protein sequence ID" value="ES5_v2.g17529.t1"/>
    <property type="gene ID" value="ES5_v2.g17529"/>
</dbReference>
<evidence type="ECO:0000313" key="2">
    <source>
        <dbReference type="WBParaSite" id="ES5_v2.g17529.t1"/>
    </source>
</evidence>
<dbReference type="Proteomes" id="UP000887579">
    <property type="component" value="Unplaced"/>
</dbReference>
<evidence type="ECO:0000313" key="1">
    <source>
        <dbReference type="Proteomes" id="UP000887579"/>
    </source>
</evidence>
<accession>A0AC34FKB9</accession>
<organism evidence="1 2">
    <name type="scientific">Panagrolaimus sp. ES5</name>
    <dbReference type="NCBI Taxonomy" id="591445"/>
    <lineage>
        <taxon>Eukaryota</taxon>
        <taxon>Metazoa</taxon>
        <taxon>Ecdysozoa</taxon>
        <taxon>Nematoda</taxon>
        <taxon>Chromadorea</taxon>
        <taxon>Rhabditida</taxon>
        <taxon>Tylenchina</taxon>
        <taxon>Panagrolaimomorpha</taxon>
        <taxon>Panagrolaimoidea</taxon>
        <taxon>Panagrolaimidae</taxon>
        <taxon>Panagrolaimus</taxon>
    </lineage>
</organism>